<dbReference type="Proteomes" id="UP000006546">
    <property type="component" value="Chromosome"/>
</dbReference>
<accession>F4LJ90</accession>
<dbReference type="HOGENOM" id="CLU_209905_0_0_12"/>
<keyword evidence="2" id="KW-1185">Reference proteome</keyword>
<protein>
    <submittedName>
        <fullName evidence="1">Uncharacterized protein</fullName>
    </submittedName>
</protein>
<proteinExistence type="predicted"/>
<dbReference type="EMBL" id="CP002696">
    <property type="protein sequence ID" value="AEE16347.1"/>
    <property type="molecule type" value="Genomic_DNA"/>
</dbReference>
<evidence type="ECO:0000313" key="1">
    <source>
        <dbReference type="EMBL" id="AEE16347.1"/>
    </source>
</evidence>
<dbReference type="KEGG" id="tbe:Trebr_0911"/>
<gene>
    <name evidence="1" type="ordered locus">Trebr_0911</name>
</gene>
<dbReference type="AlphaFoldDB" id="F4LJ90"/>
<organism evidence="1 2">
    <name type="scientific">Treponema brennaborense (strain DSM 12168 / CIP 105900 / DD5/3)</name>
    <dbReference type="NCBI Taxonomy" id="906968"/>
    <lineage>
        <taxon>Bacteria</taxon>
        <taxon>Pseudomonadati</taxon>
        <taxon>Spirochaetota</taxon>
        <taxon>Spirochaetia</taxon>
        <taxon>Spirochaetales</taxon>
        <taxon>Treponemataceae</taxon>
        <taxon>Treponema</taxon>
    </lineage>
</organism>
<sequence>MMSAMKNTSDSAVKSERVRELQQKIYDRAYLDNAIQRIALVLSRKLVENREIIRT</sequence>
<dbReference type="STRING" id="906968.Trebr_0911"/>
<name>F4LJ90_TREBD</name>
<evidence type="ECO:0000313" key="2">
    <source>
        <dbReference type="Proteomes" id="UP000006546"/>
    </source>
</evidence>
<reference evidence="2" key="1">
    <citation type="submission" date="2011-04" db="EMBL/GenBank/DDBJ databases">
        <title>The complete genome of Treponema brennaborense DSM 12168.</title>
        <authorList>
            <person name="Lucas S."/>
            <person name="Han J."/>
            <person name="Lapidus A."/>
            <person name="Bruce D."/>
            <person name="Goodwin L."/>
            <person name="Pitluck S."/>
            <person name="Peters L."/>
            <person name="Kyrpides N."/>
            <person name="Mavromatis K."/>
            <person name="Ivanova N."/>
            <person name="Mikhailova N."/>
            <person name="Pagani I."/>
            <person name="Teshima H."/>
            <person name="Detter J.C."/>
            <person name="Tapia R."/>
            <person name="Han C."/>
            <person name="Land M."/>
            <person name="Hauser L."/>
            <person name="Markowitz V."/>
            <person name="Cheng J.-F."/>
            <person name="Hugenholtz P."/>
            <person name="Woyke T."/>
            <person name="Wu D."/>
            <person name="Gronow S."/>
            <person name="Wellnitz S."/>
            <person name="Brambilla E."/>
            <person name="Klenk H.-P."/>
            <person name="Eisen J.A."/>
        </authorList>
    </citation>
    <scope>NUCLEOTIDE SEQUENCE [LARGE SCALE GENOMIC DNA]</scope>
    <source>
        <strain evidence="2">DSM 12168 / CIP 105900 / DD5/3</strain>
    </source>
</reference>